<proteinExistence type="predicted"/>
<keyword evidence="3" id="KW-1185">Reference proteome</keyword>
<evidence type="ECO:0000256" key="1">
    <source>
        <dbReference type="SAM" id="MobiDB-lite"/>
    </source>
</evidence>
<evidence type="ECO:0008006" key="4">
    <source>
        <dbReference type="Google" id="ProtNLM"/>
    </source>
</evidence>
<dbReference type="EMBL" id="CP015079">
    <property type="protein sequence ID" value="ANH39596.1"/>
    <property type="molecule type" value="Genomic_DNA"/>
</dbReference>
<dbReference type="Pfam" id="PF13376">
    <property type="entry name" value="OmdA"/>
    <property type="match status" value="1"/>
</dbReference>
<dbReference type="Proteomes" id="UP000077868">
    <property type="component" value="Chromosome"/>
</dbReference>
<evidence type="ECO:0000313" key="3">
    <source>
        <dbReference type="Proteomes" id="UP000077868"/>
    </source>
</evidence>
<feature type="region of interest" description="Disordered" evidence="1">
    <location>
        <begin position="225"/>
        <end position="248"/>
    </location>
</feature>
<dbReference type="PATRIC" id="fig|1300347.3.peg.3191"/>
<name>A0A1A9GND7_9ACTN</name>
<evidence type="ECO:0000313" key="2">
    <source>
        <dbReference type="EMBL" id="ANH39596.1"/>
    </source>
</evidence>
<feature type="compositionally biased region" description="Basic and acidic residues" evidence="1">
    <location>
        <begin position="238"/>
        <end position="248"/>
    </location>
</feature>
<dbReference type="STRING" id="1300347.I601_3189"/>
<accession>A0A1A9GND7</accession>
<dbReference type="KEGG" id="ndk:I601_3189"/>
<protein>
    <recommendedName>
        <fullName evidence="4">Bacteriocin-protection, YdeI or OmpD-Associated</fullName>
    </recommendedName>
</protein>
<reference evidence="2 3" key="1">
    <citation type="submission" date="2016-03" db="EMBL/GenBank/DDBJ databases">
        <title>Complete genome sequence of a soil Actinobacterium, Nocardioides dokdonensis FR1436.</title>
        <authorList>
            <person name="Kwon S.-K."/>
            <person name="Kim K."/>
            <person name="Kim J.F."/>
        </authorList>
    </citation>
    <scope>NUCLEOTIDE SEQUENCE [LARGE SCALE GENOMIC DNA]</scope>
    <source>
        <strain evidence="2 3">FR1436</strain>
    </source>
</reference>
<gene>
    <name evidence="2" type="ORF">I601_3189</name>
</gene>
<organism evidence="2 3">
    <name type="scientific">Nocardioides dokdonensis FR1436</name>
    <dbReference type="NCBI Taxonomy" id="1300347"/>
    <lineage>
        <taxon>Bacteria</taxon>
        <taxon>Bacillati</taxon>
        <taxon>Actinomycetota</taxon>
        <taxon>Actinomycetes</taxon>
        <taxon>Propionibacteriales</taxon>
        <taxon>Nocardioidaceae</taxon>
        <taxon>Nocardioides</taxon>
    </lineage>
</organism>
<dbReference type="AlphaFoldDB" id="A0A1A9GND7"/>
<sequence length="248" mass="26434">MSLGGPADGLRLVFGSLLRFAAGASQVSAAAGSVGPMATLLPELLATDPAALRAWLEEHHATSLGVRLVLTKKGGSVTSITWANAVEELLCFGWIDGQAGKRDEDSYTVRITPRRPKGSWSQRNVALVATLEEQGRMTAAGRAAVEAARTDGRWEAAYAGPATRQTPDDLAAAIAAEPDAQAMFDVLTSANRFALIHRVESMKRAESRARKITEMVEMLARGETLYPQKTGHPGRAGHGVDARHQGRP</sequence>